<dbReference type="RefSeq" id="WP_209368019.1">
    <property type="nucleotide sequence ID" value="NZ_CP046956.1"/>
</dbReference>
<accession>A0ABX7VT25</accession>
<protein>
    <submittedName>
        <fullName evidence="1">Uncharacterized protein</fullName>
    </submittedName>
</protein>
<sequence length="444" mass="52452">MKNLHKQVIDFRNGDFTESIGKLGIKDDFLIIAGMEVFPPFRTPFGELFLKDDFELEGPGMNGRLVPVIQENLGKIVSNLKAVRFYIGHEQDIIQTPSKEEIQHRVDDVNQQYDCLDSEQVQRWLYQNNSDYRRKIASARECTEQTIQTLYISNLDFPDVKETAADYLQLPELKEHLRETGPEEGKTYVGLLLCGNHVQWGGKNGDETVLKDKLEHEYRKWWMENKAEDHLCRKVIVPLEREKEGSYIAVYHYVFPGFGGKYQSGRLRYSVCSSFSEGVLAKDDLQMQNKLRNSNQTEYFLLFNRKLEVVYTAGLNERYCQNCNEFYYPLPQHFLMEDRLKKYSPFIQQRHISVEVSLFNKTKYLFDEYDCSACGEKLRKVYQVFTKPSKPRRYETESQEDYAIYDYLSMEDKMEAEERSSRHELEWITEQDQTIFDRSPYEED</sequence>
<evidence type="ECO:0000313" key="2">
    <source>
        <dbReference type="Proteomes" id="UP000665043"/>
    </source>
</evidence>
<dbReference type="EMBL" id="CP046956">
    <property type="protein sequence ID" value="QTM98965.1"/>
    <property type="molecule type" value="Genomic_DNA"/>
</dbReference>
<dbReference type="Proteomes" id="UP000665043">
    <property type="component" value="Chromosome"/>
</dbReference>
<proteinExistence type="predicted"/>
<keyword evidence="2" id="KW-1185">Reference proteome</keyword>
<reference evidence="1 2" key="1">
    <citation type="submission" date="2019-12" db="EMBL/GenBank/DDBJ databases">
        <title>The whole genome sequencing of a strain isolated from a Mars analog, Dalangtan Playa.</title>
        <authorList>
            <person name="Huang T."/>
        </authorList>
    </citation>
    <scope>NUCLEOTIDE SEQUENCE [LARGE SCALE GENOMIC DNA]</scope>
    <source>
        <strain evidence="1 2">DP4-553-S</strain>
    </source>
</reference>
<organism evidence="1 2">
    <name type="scientific">Sediminibacillus dalangtanensis</name>
    <dbReference type="NCBI Taxonomy" id="2729421"/>
    <lineage>
        <taxon>Bacteria</taxon>
        <taxon>Bacillati</taxon>
        <taxon>Bacillota</taxon>
        <taxon>Bacilli</taxon>
        <taxon>Bacillales</taxon>
        <taxon>Bacillaceae</taxon>
        <taxon>Sediminibacillus</taxon>
    </lineage>
</organism>
<gene>
    <name evidence="1" type="ORF">ERJ70_06400</name>
</gene>
<name>A0ABX7VT25_9BACI</name>
<evidence type="ECO:0000313" key="1">
    <source>
        <dbReference type="EMBL" id="QTM98965.1"/>
    </source>
</evidence>